<reference evidence="2 3" key="1">
    <citation type="submission" date="2019-04" db="EMBL/GenBank/DDBJ databases">
        <title>Friends and foes A comparative genomics study of 23 Aspergillus species from section Flavi.</title>
        <authorList>
            <consortium name="DOE Joint Genome Institute"/>
            <person name="Kjaerbolling I."/>
            <person name="Vesth T."/>
            <person name="Frisvad J.C."/>
            <person name="Nybo J.L."/>
            <person name="Theobald S."/>
            <person name="Kildgaard S."/>
            <person name="Isbrandt T."/>
            <person name="Kuo A."/>
            <person name="Sato A."/>
            <person name="Lyhne E.K."/>
            <person name="Kogle M.E."/>
            <person name="Wiebenga A."/>
            <person name="Kun R.S."/>
            <person name="Lubbers R.J."/>
            <person name="Makela M.R."/>
            <person name="Barry K."/>
            <person name="Chovatia M."/>
            <person name="Clum A."/>
            <person name="Daum C."/>
            <person name="Haridas S."/>
            <person name="He G."/>
            <person name="LaButti K."/>
            <person name="Lipzen A."/>
            <person name="Mondo S."/>
            <person name="Riley R."/>
            <person name="Salamov A."/>
            <person name="Simmons B.A."/>
            <person name="Magnuson J.K."/>
            <person name="Henrissat B."/>
            <person name="Mortensen U.H."/>
            <person name="Larsen T.O."/>
            <person name="Devries R.P."/>
            <person name="Grigoriev I.V."/>
            <person name="Machida M."/>
            <person name="Baker S.E."/>
            <person name="Andersen M.R."/>
        </authorList>
    </citation>
    <scope>NUCLEOTIDE SEQUENCE [LARGE SCALE GENOMIC DNA]</scope>
    <source>
        <strain evidence="2 3">CBS 151.66</strain>
    </source>
</reference>
<accession>A0A5N5X818</accession>
<keyword evidence="1" id="KW-0812">Transmembrane</keyword>
<keyword evidence="1" id="KW-0472">Membrane</keyword>
<dbReference type="AlphaFoldDB" id="A0A5N5X818"/>
<evidence type="ECO:0000256" key="1">
    <source>
        <dbReference type="SAM" id="Phobius"/>
    </source>
</evidence>
<feature type="transmembrane region" description="Helical" evidence="1">
    <location>
        <begin position="31"/>
        <end position="53"/>
    </location>
</feature>
<protein>
    <recommendedName>
        <fullName evidence="4">Transmembrane protein</fullName>
    </recommendedName>
</protein>
<dbReference type="EMBL" id="ML732175">
    <property type="protein sequence ID" value="KAB8076849.1"/>
    <property type="molecule type" value="Genomic_DNA"/>
</dbReference>
<keyword evidence="3" id="KW-1185">Reference proteome</keyword>
<organism evidence="2 3">
    <name type="scientific">Aspergillus leporis</name>
    <dbReference type="NCBI Taxonomy" id="41062"/>
    <lineage>
        <taxon>Eukaryota</taxon>
        <taxon>Fungi</taxon>
        <taxon>Dikarya</taxon>
        <taxon>Ascomycota</taxon>
        <taxon>Pezizomycotina</taxon>
        <taxon>Eurotiomycetes</taxon>
        <taxon>Eurotiomycetidae</taxon>
        <taxon>Eurotiales</taxon>
        <taxon>Aspergillaceae</taxon>
        <taxon>Aspergillus</taxon>
        <taxon>Aspergillus subgen. Circumdati</taxon>
    </lineage>
</organism>
<dbReference type="Proteomes" id="UP000326565">
    <property type="component" value="Unassembled WGS sequence"/>
</dbReference>
<evidence type="ECO:0000313" key="2">
    <source>
        <dbReference type="EMBL" id="KAB8076849.1"/>
    </source>
</evidence>
<sequence>MRQSRLAGQSVLSIRKRTSAPSVIPNSSQGFLSFLSFFVFVFFTLSPLVSPALTTPVGTRLNGYFLPRLKERKRWE</sequence>
<proteinExistence type="predicted"/>
<evidence type="ECO:0000313" key="3">
    <source>
        <dbReference type="Proteomes" id="UP000326565"/>
    </source>
</evidence>
<keyword evidence="1" id="KW-1133">Transmembrane helix</keyword>
<gene>
    <name evidence="2" type="ORF">BDV29DRAFT_169222</name>
</gene>
<evidence type="ECO:0008006" key="4">
    <source>
        <dbReference type="Google" id="ProtNLM"/>
    </source>
</evidence>
<name>A0A5N5X818_9EURO</name>